<keyword evidence="2" id="KW-1185">Reference proteome</keyword>
<gene>
    <name evidence="1" type="ORF">LSAT_V11C300133210</name>
</gene>
<accession>A0A9R1XLG7</accession>
<dbReference type="AlphaFoldDB" id="A0A9R1XLG7"/>
<reference evidence="1 2" key="1">
    <citation type="journal article" date="2017" name="Nat. Commun.">
        <title>Genome assembly with in vitro proximity ligation data and whole-genome triplication in lettuce.</title>
        <authorList>
            <person name="Reyes-Chin-Wo S."/>
            <person name="Wang Z."/>
            <person name="Yang X."/>
            <person name="Kozik A."/>
            <person name="Arikit S."/>
            <person name="Song C."/>
            <person name="Xia L."/>
            <person name="Froenicke L."/>
            <person name="Lavelle D.O."/>
            <person name="Truco M.J."/>
            <person name="Xia R."/>
            <person name="Zhu S."/>
            <person name="Xu C."/>
            <person name="Xu H."/>
            <person name="Xu X."/>
            <person name="Cox K."/>
            <person name="Korf I."/>
            <person name="Meyers B.C."/>
            <person name="Michelmore R.W."/>
        </authorList>
    </citation>
    <scope>NUCLEOTIDE SEQUENCE [LARGE SCALE GENOMIC DNA]</scope>
    <source>
        <strain evidence="2">cv. Salinas</strain>
        <tissue evidence="1">Seedlings</tissue>
    </source>
</reference>
<proteinExistence type="predicted"/>
<protein>
    <submittedName>
        <fullName evidence="1">Uncharacterized protein</fullName>
    </submittedName>
</protein>
<sequence>MFLLVTCSIRALSSTPSSNIFRGHWFTRLALSYELDTCGMVPMPIKEIGTTALGEMRVLPTLRDVMQCLVVAHEERRWIMVSISGVMWHLGMDHPPFPKVGPSFQPPTQA</sequence>
<name>A0A9R1XLG7_LACSA</name>
<comment type="caution">
    <text evidence="1">The sequence shown here is derived from an EMBL/GenBank/DDBJ whole genome shotgun (WGS) entry which is preliminary data.</text>
</comment>
<organism evidence="1 2">
    <name type="scientific">Lactuca sativa</name>
    <name type="common">Garden lettuce</name>
    <dbReference type="NCBI Taxonomy" id="4236"/>
    <lineage>
        <taxon>Eukaryota</taxon>
        <taxon>Viridiplantae</taxon>
        <taxon>Streptophyta</taxon>
        <taxon>Embryophyta</taxon>
        <taxon>Tracheophyta</taxon>
        <taxon>Spermatophyta</taxon>
        <taxon>Magnoliopsida</taxon>
        <taxon>eudicotyledons</taxon>
        <taxon>Gunneridae</taxon>
        <taxon>Pentapetalae</taxon>
        <taxon>asterids</taxon>
        <taxon>campanulids</taxon>
        <taxon>Asterales</taxon>
        <taxon>Asteraceae</taxon>
        <taxon>Cichorioideae</taxon>
        <taxon>Cichorieae</taxon>
        <taxon>Lactucinae</taxon>
        <taxon>Lactuca</taxon>
    </lineage>
</organism>
<dbReference type="EMBL" id="NBSK02000003">
    <property type="protein sequence ID" value="KAJ0217239.1"/>
    <property type="molecule type" value="Genomic_DNA"/>
</dbReference>
<evidence type="ECO:0000313" key="1">
    <source>
        <dbReference type="EMBL" id="KAJ0217239.1"/>
    </source>
</evidence>
<dbReference type="Proteomes" id="UP000235145">
    <property type="component" value="Unassembled WGS sequence"/>
</dbReference>
<evidence type="ECO:0000313" key="2">
    <source>
        <dbReference type="Proteomes" id="UP000235145"/>
    </source>
</evidence>